<dbReference type="Proteomes" id="UP000324924">
    <property type="component" value="Chromosome"/>
</dbReference>
<protein>
    <recommendedName>
        <fullName evidence="11 12">Protein translocase subunit SecA</fullName>
        <ecNumber evidence="11">7.4.2.8</ecNumber>
    </recommendedName>
</protein>
<evidence type="ECO:0000313" key="15">
    <source>
        <dbReference type="EMBL" id="QEK39253.1"/>
    </source>
</evidence>
<keyword evidence="2 11" id="KW-0813">Transport</keyword>
<dbReference type="SUPFAM" id="SSF52540">
    <property type="entry name" value="P-loop containing nucleoside triphosphate hydrolases"/>
    <property type="match status" value="2"/>
</dbReference>
<comment type="similarity">
    <text evidence="1 11 12">Belongs to the SecA family.</text>
</comment>
<dbReference type="Gene3D" id="3.40.50.300">
    <property type="entry name" value="P-loop containing nucleotide triphosphate hydrolases"/>
    <property type="match status" value="2"/>
</dbReference>
<dbReference type="SUPFAM" id="SSF81767">
    <property type="entry name" value="Pre-protein crosslinking domain of SecA"/>
    <property type="match status" value="1"/>
</dbReference>
<keyword evidence="9 11" id="KW-0811">Translocation</keyword>
<dbReference type="InterPro" id="IPR036670">
    <property type="entry name" value="SecA_X-link_sf"/>
</dbReference>
<dbReference type="EMBL" id="CP043314">
    <property type="protein sequence ID" value="QEK39253.1"/>
    <property type="molecule type" value="Genomic_DNA"/>
</dbReference>
<dbReference type="PROSITE" id="PS51196">
    <property type="entry name" value="SECA_MOTOR_DEAD"/>
    <property type="match status" value="1"/>
</dbReference>
<dbReference type="PROSITE" id="PS51192">
    <property type="entry name" value="HELICASE_ATP_BIND_1"/>
    <property type="match status" value="1"/>
</dbReference>
<dbReference type="GO" id="GO:0043952">
    <property type="term" value="P:protein transport by the Sec complex"/>
    <property type="evidence" value="ECO:0007669"/>
    <property type="project" value="TreeGrafter"/>
</dbReference>
<dbReference type="PANTHER" id="PTHR30612">
    <property type="entry name" value="SECA INNER MEMBRANE COMPONENT OF SEC PROTEIN SECRETION SYSTEM"/>
    <property type="match status" value="1"/>
</dbReference>
<dbReference type="InterPro" id="IPR036266">
    <property type="entry name" value="SecA_Wing/Scaffold_sf"/>
</dbReference>
<dbReference type="Pfam" id="PF21090">
    <property type="entry name" value="P-loop_SecA"/>
    <property type="match status" value="1"/>
</dbReference>
<comment type="subunit">
    <text evidence="11">Monomer and homodimer. Part of the essential Sec protein translocation apparatus which comprises SecA, SecYEG and auxiliary proteins SecDF-YajC and YidC.</text>
</comment>
<evidence type="ECO:0000313" key="16">
    <source>
        <dbReference type="Proteomes" id="UP000324924"/>
    </source>
</evidence>
<dbReference type="GO" id="GO:0005886">
    <property type="term" value="C:plasma membrane"/>
    <property type="evidence" value="ECO:0007669"/>
    <property type="project" value="UniProtKB-SubCell"/>
</dbReference>
<sequence length="824" mass="94247">MFSFVKIVKKIINWVSRVLYRIVFWFRSNEIDNLKSIAKEIDKKNYSDLSDEELALKTQEFKSRFENGESLDSLLVEAFAVSREASKRVLNERPYFVQLLGGIALHKGMIAEMKTGEGKTLVAVAPAYLNALAGKGVHVITVNDYLAERDSTWMGKVFNFLGMSVGCIHNNMRDEERKVAYNCDITYGTNNEFAFDYLKNNMKMSEEEIYQRDLNCAIVDEIDNILIDEARTPLIISGSSNHSSDLYAWINTLTKNLNESDYQKDEKHGTCHLTSDGVKKIEKMLTDDGVIDSGDTMFESRNATLIHHLNQSMKAHFLFKKDKDYMVKDGQVFIIDEFTGRIMSGRRYSDGLHQALEAKENVKIQDETRTQASITFQRFFRLYNKLSGMTGTAMTEAEEFDKVYDLKIVSIPTNKPISRTDLPDEIHATLSEKIKAVISLVKKCSEKKQPVLIGTSSVEKSMIFSNALREEKIAHKVLNAKNHANEARIIADAGKLGSVTVVTNMAGRGTDIMLGGNAKIIVSEKIKDLENESEIDSITKQTIQEIKEEKEKVKNTGGLFVIGTERHESRRIDNQLRGRAGRQGDPGKSKFFLSLEDDLVRIYAGKVNTLSSRMKSEGPITGRIVTRLIAKVQKNIESHNFDLRQHVKKYSDVQEEQMDSIYRYRMELLKNYSKNIWLDLVKNSIEKMIHDFLLKDEDLSALSKAIKDHFKLDINFDEIESNEITEEFLVDYIFTKVEKSFEDYISEDEKILKMSKIIALTILDEHWIDHVEKLNYIKQGIGLRAYGQKDPLVEYKKEGIHAFEEMLGNFYLDSVKAFFHELSA</sequence>
<dbReference type="GO" id="GO:0031522">
    <property type="term" value="C:cell envelope Sec protein transport complex"/>
    <property type="evidence" value="ECO:0007669"/>
    <property type="project" value="UniProtKB-ARBA"/>
</dbReference>
<dbReference type="InterPro" id="IPR044722">
    <property type="entry name" value="SecA_SF2_C"/>
</dbReference>
<keyword evidence="10 11" id="KW-0472">Membrane</keyword>
<dbReference type="EC" id="7.4.2.8" evidence="11"/>
<evidence type="ECO:0000256" key="6">
    <source>
        <dbReference type="ARBA" id="ARBA00022840"/>
    </source>
</evidence>
<keyword evidence="5 11" id="KW-0547">Nucleotide-binding</keyword>
<dbReference type="KEGG" id="nabu:FZC36_02365"/>
<dbReference type="SUPFAM" id="SSF81886">
    <property type="entry name" value="Helical scaffold and wing domains of SecA"/>
    <property type="match status" value="1"/>
</dbReference>
<keyword evidence="16" id="KW-1185">Reference proteome</keyword>
<feature type="domain" description="SecA family profile" evidence="14">
    <location>
        <begin position="16"/>
        <end position="626"/>
    </location>
</feature>
<dbReference type="SMART" id="SM00958">
    <property type="entry name" value="SecA_PP_bind"/>
    <property type="match status" value="1"/>
</dbReference>
<keyword evidence="7 11" id="KW-0653">Protein transport</keyword>
<dbReference type="GO" id="GO:0006605">
    <property type="term" value="P:protein targeting"/>
    <property type="evidence" value="ECO:0007669"/>
    <property type="project" value="UniProtKB-UniRule"/>
</dbReference>
<keyword evidence="4 11" id="KW-0963">Cytoplasm</keyword>
<dbReference type="InterPro" id="IPR014018">
    <property type="entry name" value="SecA_motor_DEAD"/>
</dbReference>
<evidence type="ECO:0000256" key="7">
    <source>
        <dbReference type="ARBA" id="ARBA00022927"/>
    </source>
</evidence>
<keyword evidence="8 11" id="KW-1278">Translocase</keyword>
<evidence type="ECO:0000256" key="5">
    <source>
        <dbReference type="ARBA" id="ARBA00022741"/>
    </source>
</evidence>
<dbReference type="NCBIfam" id="TIGR00963">
    <property type="entry name" value="secA"/>
    <property type="match status" value="1"/>
</dbReference>
<evidence type="ECO:0000256" key="12">
    <source>
        <dbReference type="RuleBase" id="RU003874"/>
    </source>
</evidence>
<comment type="subcellular location">
    <subcellularLocation>
        <location evidence="11">Cell membrane</location>
        <topology evidence="11">Peripheral membrane protein</topology>
        <orientation evidence="11">Cytoplasmic side</orientation>
    </subcellularLocation>
    <subcellularLocation>
        <location evidence="11">Cytoplasm</location>
    </subcellularLocation>
    <text evidence="11">Distribution is 50-50.</text>
</comment>
<dbReference type="OrthoDB" id="9805579at2"/>
<evidence type="ECO:0000259" key="14">
    <source>
        <dbReference type="PROSITE" id="PS51196"/>
    </source>
</evidence>
<keyword evidence="3 11" id="KW-1003">Cell membrane</keyword>
<feature type="binding site" evidence="11">
    <location>
        <begin position="116"/>
        <end position="120"/>
    </location>
    <ligand>
        <name>ATP</name>
        <dbReference type="ChEBI" id="CHEBI:30616"/>
    </ligand>
</feature>
<comment type="catalytic activity">
    <reaction evidence="11">
        <text>ATP + H2O + cellular proteinSide 1 = ADP + phosphate + cellular proteinSide 2.</text>
        <dbReference type="EC" id="7.4.2.8"/>
    </reaction>
</comment>
<dbReference type="Pfam" id="PF07516">
    <property type="entry name" value="SecA_SW"/>
    <property type="match status" value="1"/>
</dbReference>
<dbReference type="CDD" id="cd17928">
    <property type="entry name" value="DEXDc_SecA"/>
    <property type="match status" value="1"/>
</dbReference>
<dbReference type="InterPro" id="IPR000185">
    <property type="entry name" value="SecA"/>
</dbReference>
<dbReference type="InterPro" id="IPR011130">
    <property type="entry name" value="SecA_preprotein_X-link_dom"/>
</dbReference>
<dbReference type="GO" id="GO:0005829">
    <property type="term" value="C:cytosol"/>
    <property type="evidence" value="ECO:0007669"/>
    <property type="project" value="TreeGrafter"/>
</dbReference>
<dbReference type="InterPro" id="IPR011115">
    <property type="entry name" value="SecA_DEAD"/>
</dbReference>
<dbReference type="InterPro" id="IPR027417">
    <property type="entry name" value="P-loop_NTPase"/>
</dbReference>
<evidence type="ECO:0000259" key="13">
    <source>
        <dbReference type="PROSITE" id="PS51192"/>
    </source>
</evidence>
<dbReference type="CDD" id="cd18803">
    <property type="entry name" value="SF2_C_secA"/>
    <property type="match status" value="1"/>
</dbReference>
<feature type="binding site" evidence="11">
    <location>
        <position position="98"/>
    </location>
    <ligand>
        <name>ATP</name>
        <dbReference type="ChEBI" id="CHEBI:30616"/>
    </ligand>
</feature>
<dbReference type="NCBIfam" id="NF009538">
    <property type="entry name" value="PRK12904.1"/>
    <property type="match status" value="1"/>
</dbReference>
<keyword evidence="6 11" id="KW-0067">ATP-binding</keyword>
<evidence type="ECO:0000256" key="10">
    <source>
        <dbReference type="ARBA" id="ARBA00023136"/>
    </source>
</evidence>
<dbReference type="AlphaFoldDB" id="A0A5C0UIC0"/>
<comment type="function">
    <text evidence="11">Part of the Sec protein translocase complex. Interacts with the SecYEG preprotein conducting channel. Has a central role in coupling the hydrolysis of ATP to the transfer of proteins into and across the cell membrane, serving both as a receptor for the preprotein-SecB complex and as an ATP-driven molecular motor driving the stepwise translocation of polypeptide chains across the membrane.</text>
</comment>
<dbReference type="SMART" id="SM00957">
    <property type="entry name" value="SecA_DEAD"/>
    <property type="match status" value="1"/>
</dbReference>
<dbReference type="GO" id="GO:0005524">
    <property type="term" value="F:ATP binding"/>
    <property type="evidence" value="ECO:0007669"/>
    <property type="project" value="UniProtKB-UniRule"/>
</dbReference>
<gene>
    <name evidence="11 15" type="primary">secA</name>
    <name evidence="15" type="ORF">FZC36_02365</name>
</gene>
<evidence type="ECO:0000256" key="1">
    <source>
        <dbReference type="ARBA" id="ARBA00007650"/>
    </source>
</evidence>
<dbReference type="GO" id="GO:0017038">
    <property type="term" value="P:protein import"/>
    <property type="evidence" value="ECO:0007669"/>
    <property type="project" value="InterPro"/>
</dbReference>
<dbReference type="Gene3D" id="3.90.1440.10">
    <property type="entry name" value="SecA, preprotein cross-linking domain"/>
    <property type="match status" value="1"/>
</dbReference>
<dbReference type="Pfam" id="PF01043">
    <property type="entry name" value="SecA_PP_bind"/>
    <property type="match status" value="1"/>
</dbReference>
<proteinExistence type="inferred from homology"/>
<dbReference type="FunFam" id="3.90.1440.10:FF:000001">
    <property type="entry name" value="Preprotein translocase subunit SecA"/>
    <property type="match status" value="1"/>
</dbReference>
<dbReference type="HAMAP" id="MF_01382">
    <property type="entry name" value="SecA"/>
    <property type="match status" value="1"/>
</dbReference>
<evidence type="ECO:0000256" key="2">
    <source>
        <dbReference type="ARBA" id="ARBA00022448"/>
    </source>
</evidence>
<dbReference type="Gene3D" id="1.10.3060.10">
    <property type="entry name" value="Helical scaffold and wing domains of SecA"/>
    <property type="match status" value="1"/>
</dbReference>
<evidence type="ECO:0000256" key="4">
    <source>
        <dbReference type="ARBA" id="ARBA00022490"/>
    </source>
</evidence>
<name>A0A5C0UIC0_9PROT</name>
<dbReference type="GO" id="GO:0065002">
    <property type="term" value="P:intracellular protein transmembrane transport"/>
    <property type="evidence" value="ECO:0007669"/>
    <property type="project" value="UniProtKB-UniRule"/>
</dbReference>
<evidence type="ECO:0000256" key="8">
    <source>
        <dbReference type="ARBA" id="ARBA00022967"/>
    </source>
</evidence>
<dbReference type="Pfam" id="PF07517">
    <property type="entry name" value="SecA_DEAD"/>
    <property type="match status" value="1"/>
</dbReference>
<dbReference type="GO" id="GO:0008564">
    <property type="term" value="F:protein-exporting ATPase activity"/>
    <property type="evidence" value="ECO:0007669"/>
    <property type="project" value="UniProtKB-EC"/>
</dbReference>
<feature type="domain" description="Helicase ATP-binding" evidence="13">
    <location>
        <begin position="100"/>
        <end position="258"/>
    </location>
</feature>
<organism evidence="15 16">
    <name type="scientific">Candidatus Nesciobacter abundans</name>
    <dbReference type="NCBI Taxonomy" id="2601668"/>
    <lineage>
        <taxon>Bacteria</taxon>
        <taxon>Pseudomonadati</taxon>
        <taxon>Pseudomonadota</taxon>
        <taxon>Alphaproteobacteria</taxon>
        <taxon>Holosporales</taxon>
        <taxon>Holosporaceae</taxon>
        <taxon>Candidatus Nesciobacter</taxon>
    </lineage>
</organism>
<dbReference type="PANTHER" id="PTHR30612:SF0">
    <property type="entry name" value="CHLOROPLAST PROTEIN-TRANSPORTING ATPASE"/>
    <property type="match status" value="1"/>
</dbReference>
<dbReference type="FunFam" id="3.40.50.300:FF:000113">
    <property type="entry name" value="Preprotein translocase subunit SecA"/>
    <property type="match status" value="1"/>
</dbReference>
<dbReference type="InterPro" id="IPR014001">
    <property type="entry name" value="Helicase_ATP-bd"/>
</dbReference>
<evidence type="ECO:0000256" key="9">
    <source>
        <dbReference type="ARBA" id="ARBA00023010"/>
    </source>
</evidence>
<reference evidence="15 16" key="1">
    <citation type="submission" date="2019-08" db="EMBL/GenBank/DDBJ databases">
        <title>Highly reduced genomes of protist endosymbionts show evolutionary convergence.</title>
        <authorList>
            <person name="George E."/>
            <person name="Husnik F."/>
            <person name="Tashyreva D."/>
            <person name="Prokopchuk G."/>
            <person name="Horak A."/>
            <person name="Kwong W.K."/>
            <person name="Lukes J."/>
            <person name="Keeling P.J."/>
        </authorList>
    </citation>
    <scope>NUCLEOTIDE SEQUENCE [LARGE SCALE GENOMIC DNA]</scope>
    <source>
        <strain evidence="15">1604HC</strain>
    </source>
</reference>
<dbReference type="PRINTS" id="PR00906">
    <property type="entry name" value="SECA"/>
</dbReference>
<evidence type="ECO:0000256" key="11">
    <source>
        <dbReference type="HAMAP-Rule" id="MF_01382"/>
    </source>
</evidence>
<feature type="binding site" evidence="11">
    <location>
        <position position="511"/>
    </location>
    <ligand>
        <name>ATP</name>
        <dbReference type="ChEBI" id="CHEBI:30616"/>
    </ligand>
</feature>
<evidence type="ECO:0000256" key="3">
    <source>
        <dbReference type="ARBA" id="ARBA00022475"/>
    </source>
</evidence>
<dbReference type="InterPro" id="IPR011116">
    <property type="entry name" value="SecA_Wing/Scaffold"/>
</dbReference>
<accession>A0A5C0UIC0</accession>